<dbReference type="EMBL" id="SPNW01000040">
    <property type="protein sequence ID" value="TIA88289.1"/>
    <property type="molecule type" value="Genomic_DNA"/>
</dbReference>
<feature type="compositionally biased region" description="Low complexity" evidence="3">
    <location>
        <begin position="232"/>
        <end position="241"/>
    </location>
</feature>
<organism evidence="5 6">
    <name type="scientific">Wallemia hederae</name>
    <dbReference type="NCBI Taxonomy" id="1540922"/>
    <lineage>
        <taxon>Eukaryota</taxon>
        <taxon>Fungi</taxon>
        <taxon>Dikarya</taxon>
        <taxon>Basidiomycota</taxon>
        <taxon>Wallemiomycotina</taxon>
        <taxon>Wallemiomycetes</taxon>
        <taxon>Wallemiales</taxon>
        <taxon>Wallemiaceae</taxon>
        <taxon>Wallemia</taxon>
    </lineage>
</organism>
<accession>A0A4T0FJA9</accession>
<feature type="compositionally biased region" description="Low complexity" evidence="3">
    <location>
        <begin position="327"/>
        <end position="336"/>
    </location>
</feature>
<dbReference type="InterPro" id="IPR018612">
    <property type="entry name" value="NSRP1_N"/>
</dbReference>
<dbReference type="Pfam" id="PF09745">
    <property type="entry name" value="NSRP1_N"/>
    <property type="match status" value="1"/>
</dbReference>
<gene>
    <name evidence="5" type="ORF">E3P99_02679</name>
</gene>
<evidence type="ECO:0000259" key="4">
    <source>
        <dbReference type="Pfam" id="PF09745"/>
    </source>
</evidence>
<name>A0A4T0FJA9_9BASI</name>
<protein>
    <recommendedName>
        <fullName evidence="4">Nuclear speckle splicing regulatory protein 1 N-terminal domain-containing protein</fullName>
    </recommendedName>
</protein>
<feature type="region of interest" description="Disordered" evidence="3">
    <location>
        <begin position="173"/>
        <end position="347"/>
    </location>
</feature>
<feature type="compositionally biased region" description="Basic and acidic residues" evidence="3">
    <location>
        <begin position="127"/>
        <end position="149"/>
    </location>
</feature>
<sequence>MNIKLGGGLNKPKEKPKKSILQDSDDSDDDTGFKPPQRSAGGSSSSSSRGSGRGRGGGMVAQAAQATSSSIAKQLEEAKKIDDSVFEYDEVFDQMQSAREAVEASRKKESATRAPKYIEGLANAAEKRKLDRSRAEEKMIQKTREREGDEYAGTEQFVTEGYKKTLEEIRLAEEEEEAREKKEREGRGAGASAFMRGILDDKEQAHAAAMDAALESKSNVIRPPPSKNDVVSDSSFSTSKSRGGDVEVDDEGQAVDKVQLLSAGLNAGKKRRAPQGPSLPASNTQQPGFKRQAVGADASQEAIRARHSKMVEEQMLSLSKEKEDQQKQAAQTQQAKSLERRNDETAIEAAKRRFAERRAKAGK</sequence>
<keyword evidence="2" id="KW-0175">Coiled coil</keyword>
<comment type="similarity">
    <text evidence="1">Belongs to the NSRP1 family.</text>
</comment>
<evidence type="ECO:0000313" key="5">
    <source>
        <dbReference type="EMBL" id="TIA88289.1"/>
    </source>
</evidence>
<reference evidence="5 6" key="1">
    <citation type="submission" date="2019-03" db="EMBL/GenBank/DDBJ databases">
        <title>Sequencing 23 genomes of Wallemia ichthyophaga.</title>
        <authorList>
            <person name="Gostincar C."/>
        </authorList>
    </citation>
    <scope>NUCLEOTIDE SEQUENCE [LARGE SCALE GENOMIC DNA]</scope>
    <source>
        <strain evidence="5 6">EXF-5753</strain>
    </source>
</reference>
<proteinExistence type="inferred from homology"/>
<feature type="region of interest" description="Disordered" evidence="3">
    <location>
        <begin position="127"/>
        <end position="158"/>
    </location>
</feature>
<feature type="region of interest" description="Disordered" evidence="3">
    <location>
        <begin position="1"/>
        <end position="71"/>
    </location>
</feature>
<feature type="compositionally biased region" description="Basic and acidic residues" evidence="3">
    <location>
        <begin position="173"/>
        <end position="187"/>
    </location>
</feature>
<dbReference type="InterPro" id="IPR053246">
    <property type="entry name" value="NS_splicing_regulatory_protein"/>
</dbReference>
<feature type="compositionally biased region" description="Basic and acidic residues" evidence="3">
    <location>
        <begin position="337"/>
        <end position="347"/>
    </location>
</feature>
<dbReference type="OrthoDB" id="446635at2759"/>
<comment type="caution">
    <text evidence="5">The sequence shown here is derived from an EMBL/GenBank/DDBJ whole genome shotgun (WGS) entry which is preliminary data.</text>
</comment>
<evidence type="ECO:0000256" key="3">
    <source>
        <dbReference type="SAM" id="MobiDB-lite"/>
    </source>
</evidence>
<keyword evidence="6" id="KW-1185">Reference proteome</keyword>
<evidence type="ECO:0000256" key="2">
    <source>
        <dbReference type="ARBA" id="ARBA00023054"/>
    </source>
</evidence>
<feature type="domain" description="Nuclear speckle splicing regulatory protein 1 N-terminal" evidence="4">
    <location>
        <begin position="72"/>
        <end position="187"/>
    </location>
</feature>
<feature type="compositionally biased region" description="Low complexity" evidence="3">
    <location>
        <begin position="61"/>
        <end position="71"/>
    </location>
</feature>
<dbReference type="PANTHER" id="PTHR47845:SF1">
    <property type="entry name" value="NUCLEAR SPECKLE SPLICING REGULATORY PROTEIN 1 HOMOLOG"/>
    <property type="match status" value="1"/>
</dbReference>
<dbReference type="Proteomes" id="UP000310189">
    <property type="component" value="Unassembled WGS sequence"/>
</dbReference>
<dbReference type="AlphaFoldDB" id="A0A4T0FJA9"/>
<evidence type="ECO:0000313" key="6">
    <source>
        <dbReference type="Proteomes" id="UP000310189"/>
    </source>
</evidence>
<evidence type="ECO:0000256" key="1">
    <source>
        <dbReference type="ARBA" id="ARBA00010126"/>
    </source>
</evidence>
<dbReference type="GO" id="GO:0000381">
    <property type="term" value="P:regulation of alternative mRNA splicing, via spliceosome"/>
    <property type="evidence" value="ECO:0007669"/>
    <property type="project" value="InterPro"/>
</dbReference>
<dbReference type="PANTHER" id="PTHR47845">
    <property type="entry name" value="NUCLEAR SPECKLE SPLICING REGULATORY PROTEIN 1 HOMOLOG"/>
    <property type="match status" value="1"/>
</dbReference>
<feature type="compositionally biased region" description="Low complexity" evidence="3">
    <location>
        <begin position="38"/>
        <end position="50"/>
    </location>
</feature>